<evidence type="ECO:0000259" key="9">
    <source>
        <dbReference type="PROSITE" id="PS50235"/>
    </source>
</evidence>
<proteinExistence type="inferred from homology"/>
<evidence type="ECO:0000256" key="2">
    <source>
        <dbReference type="ARBA" id="ARBA00009085"/>
    </source>
</evidence>
<accession>A0A9Q8P4V0</accession>
<dbReference type="OMA" id="CEREGND"/>
<reference evidence="10" key="1">
    <citation type="submission" date="2021-12" db="EMBL/GenBank/DDBJ databases">
        <authorList>
            <person name="Zaccaron A."/>
            <person name="Stergiopoulos I."/>
        </authorList>
    </citation>
    <scope>NUCLEOTIDE SEQUENCE</scope>
    <source>
        <strain evidence="10">Race5_Kim</strain>
    </source>
</reference>
<dbReference type="SUPFAM" id="SSF54001">
    <property type="entry name" value="Cysteine proteinases"/>
    <property type="match status" value="1"/>
</dbReference>
<dbReference type="KEGG" id="ffu:CLAFUR5_02834"/>
<dbReference type="GO" id="GO:0005829">
    <property type="term" value="C:cytosol"/>
    <property type="evidence" value="ECO:0007669"/>
    <property type="project" value="TreeGrafter"/>
</dbReference>
<keyword evidence="11" id="KW-1185">Reference proteome</keyword>
<dbReference type="InterPro" id="IPR001394">
    <property type="entry name" value="Peptidase_C19_UCH"/>
</dbReference>
<feature type="domain" description="USP" evidence="9">
    <location>
        <begin position="132"/>
        <end position="518"/>
    </location>
</feature>
<dbReference type="Pfam" id="PF00443">
    <property type="entry name" value="UCH"/>
    <property type="match status" value="1"/>
</dbReference>
<protein>
    <recommendedName>
        <fullName evidence="3">ubiquitinyl hydrolase 1</fullName>
        <ecNumber evidence="3">3.4.19.12</ecNumber>
    </recommendedName>
</protein>
<evidence type="ECO:0000313" key="10">
    <source>
        <dbReference type="EMBL" id="UJO13348.1"/>
    </source>
</evidence>
<feature type="compositionally biased region" description="Low complexity" evidence="8">
    <location>
        <begin position="566"/>
        <end position="578"/>
    </location>
</feature>
<feature type="compositionally biased region" description="Acidic residues" evidence="8">
    <location>
        <begin position="579"/>
        <end position="590"/>
    </location>
</feature>
<sequence length="631" mass="69294">MDPRIQLERLPPSLDTASTIACGILFLFGLHFTLQYLDYQILSPLEMLWNALVYIIPTPLLLDSARRQELRRNDMLSQTHAAKGDALRRMLGIGGNAILQRLPGVEGGGIVRRMSSAVTGGFAAPVTSDVPPGLGNWDNSCYQNSVLQALSSLGSLRSWLRVSEPGIGESGSTTNASLQETIAKLRDPSNNGKHIWTPAKLKSMSSWQQQDAQEYFSKIMDELDKEAAKNVAATETEPGLETVVREQDSGAEAETNTHTPGLPRNPLEGLVAQRVACTKCGFSEGYSMIPFNCLTVPLGSNNTYDLEACLDEYTKSEDIEGVECRSCTLISAAAKLKQLQLPVELRGQIAERLQAIEQALDSDDFSDKTLKQDCHILPKAFVNSTKTKELVLGRAPQSLVVHINRSVFDPMTGSQRKNYANVRFPFVLDLQEWMLSIGDASSHYQLSAVVTHYGRHENGHYICYRRHASLETADEHEDLGHDKRKESWWRLSDEDVSPVTETEVLDQGGVFMLFYERITEPGLPHATISSAPAEVVEEAAAIPLPADGADDWDLYPGKPSSTATPSLVTSSEHSVVSESDTDTDYDDEDPTVAKQSSQPTPVLKTASPTSLRPTQKDMKHAIGMSNTMMSV</sequence>
<dbReference type="InterPro" id="IPR028889">
    <property type="entry name" value="USP"/>
</dbReference>
<keyword evidence="6 10" id="KW-0378">Hydrolase</keyword>
<dbReference type="OrthoDB" id="2020758at2759"/>
<comment type="catalytic activity">
    <reaction evidence="1">
        <text>Thiol-dependent hydrolysis of ester, thioester, amide, peptide and isopeptide bonds formed by the C-terminal Gly of ubiquitin (a 76-residue protein attached to proteins as an intracellular targeting signal).</text>
        <dbReference type="EC" id="3.4.19.12"/>
    </reaction>
</comment>
<comment type="similarity">
    <text evidence="2">Belongs to the peptidase C19 family.</text>
</comment>
<organism evidence="10 11">
    <name type="scientific">Passalora fulva</name>
    <name type="common">Tomato leaf mold</name>
    <name type="synonym">Cladosporium fulvum</name>
    <dbReference type="NCBI Taxonomy" id="5499"/>
    <lineage>
        <taxon>Eukaryota</taxon>
        <taxon>Fungi</taxon>
        <taxon>Dikarya</taxon>
        <taxon>Ascomycota</taxon>
        <taxon>Pezizomycotina</taxon>
        <taxon>Dothideomycetes</taxon>
        <taxon>Dothideomycetidae</taxon>
        <taxon>Mycosphaerellales</taxon>
        <taxon>Mycosphaerellaceae</taxon>
        <taxon>Fulvia</taxon>
    </lineage>
</organism>
<dbReference type="PROSITE" id="PS50235">
    <property type="entry name" value="USP_3"/>
    <property type="match status" value="1"/>
</dbReference>
<evidence type="ECO:0000256" key="3">
    <source>
        <dbReference type="ARBA" id="ARBA00012759"/>
    </source>
</evidence>
<dbReference type="EMBL" id="CP090164">
    <property type="protein sequence ID" value="UJO13348.1"/>
    <property type="molecule type" value="Genomic_DNA"/>
</dbReference>
<dbReference type="EC" id="3.4.19.12" evidence="3"/>
<dbReference type="RefSeq" id="XP_047757714.1">
    <property type="nucleotide sequence ID" value="XM_047901982.1"/>
</dbReference>
<dbReference type="CDD" id="cd02662">
    <property type="entry name" value="Peptidase_C19F"/>
    <property type="match status" value="1"/>
</dbReference>
<feature type="region of interest" description="Disordered" evidence="8">
    <location>
        <begin position="551"/>
        <end position="631"/>
    </location>
</feature>
<dbReference type="PANTHER" id="PTHR24006">
    <property type="entry name" value="UBIQUITIN CARBOXYL-TERMINAL HYDROLASE"/>
    <property type="match status" value="1"/>
</dbReference>
<evidence type="ECO:0000256" key="8">
    <source>
        <dbReference type="SAM" id="MobiDB-lite"/>
    </source>
</evidence>
<evidence type="ECO:0000256" key="5">
    <source>
        <dbReference type="ARBA" id="ARBA00022786"/>
    </source>
</evidence>
<feature type="region of interest" description="Disordered" evidence="8">
    <location>
        <begin position="241"/>
        <end position="265"/>
    </location>
</feature>
<feature type="compositionally biased region" description="Polar residues" evidence="8">
    <location>
        <begin position="593"/>
        <end position="613"/>
    </location>
</feature>
<evidence type="ECO:0000256" key="4">
    <source>
        <dbReference type="ARBA" id="ARBA00022670"/>
    </source>
</evidence>
<dbReference type="InterPro" id="IPR038765">
    <property type="entry name" value="Papain-like_cys_pep_sf"/>
</dbReference>
<dbReference type="GO" id="GO:0005634">
    <property type="term" value="C:nucleus"/>
    <property type="evidence" value="ECO:0007669"/>
    <property type="project" value="TreeGrafter"/>
</dbReference>
<evidence type="ECO:0000313" key="11">
    <source>
        <dbReference type="Proteomes" id="UP000756132"/>
    </source>
</evidence>
<keyword evidence="4" id="KW-0645">Protease</keyword>
<gene>
    <name evidence="10" type="ORF">CLAFUR5_02834</name>
</gene>
<keyword evidence="7" id="KW-0788">Thiol protease</keyword>
<dbReference type="GO" id="GO:0004843">
    <property type="term" value="F:cysteine-type deubiquitinase activity"/>
    <property type="evidence" value="ECO:0007669"/>
    <property type="project" value="UniProtKB-EC"/>
</dbReference>
<dbReference type="InterPro" id="IPR050164">
    <property type="entry name" value="Peptidase_C19"/>
</dbReference>
<evidence type="ECO:0000256" key="1">
    <source>
        <dbReference type="ARBA" id="ARBA00000707"/>
    </source>
</evidence>
<keyword evidence="5" id="KW-0833">Ubl conjugation pathway</keyword>
<dbReference type="GO" id="GO:0016579">
    <property type="term" value="P:protein deubiquitination"/>
    <property type="evidence" value="ECO:0007669"/>
    <property type="project" value="InterPro"/>
</dbReference>
<dbReference type="InterPro" id="IPR018200">
    <property type="entry name" value="USP_CS"/>
</dbReference>
<dbReference type="PROSITE" id="PS00973">
    <property type="entry name" value="USP_2"/>
    <property type="match status" value="1"/>
</dbReference>
<dbReference type="Gene3D" id="3.90.70.10">
    <property type="entry name" value="Cysteine proteinases"/>
    <property type="match status" value="1"/>
</dbReference>
<evidence type="ECO:0000256" key="6">
    <source>
        <dbReference type="ARBA" id="ARBA00022801"/>
    </source>
</evidence>
<name>A0A9Q8P4V0_PASFU</name>
<dbReference type="GO" id="GO:0006508">
    <property type="term" value="P:proteolysis"/>
    <property type="evidence" value="ECO:0007669"/>
    <property type="project" value="UniProtKB-KW"/>
</dbReference>
<dbReference type="Proteomes" id="UP000756132">
    <property type="component" value="Chromosome 2"/>
</dbReference>
<reference evidence="10" key="2">
    <citation type="journal article" date="2022" name="Microb. Genom.">
        <title>A chromosome-scale genome assembly of the tomato pathogen Cladosporium fulvum reveals a compartmentalized genome architecture and the presence of a dispensable chromosome.</title>
        <authorList>
            <person name="Zaccaron A.Z."/>
            <person name="Chen L.H."/>
            <person name="Samaras A."/>
            <person name="Stergiopoulos I."/>
        </authorList>
    </citation>
    <scope>NUCLEOTIDE SEQUENCE</scope>
    <source>
        <strain evidence="10">Race5_Kim</strain>
    </source>
</reference>
<dbReference type="GeneID" id="71982712"/>
<dbReference type="AlphaFoldDB" id="A0A9Q8P4V0"/>
<evidence type="ECO:0000256" key="7">
    <source>
        <dbReference type="ARBA" id="ARBA00022807"/>
    </source>
</evidence>
<dbReference type="PANTHER" id="PTHR24006:SF888">
    <property type="entry name" value="UBIQUITIN CARBOXYL-TERMINAL HYDROLASE 30"/>
    <property type="match status" value="1"/>
</dbReference>